<keyword evidence="8" id="KW-0808">Transferase</keyword>
<accession>A0A8T0ERI0</accession>
<dbReference type="InterPro" id="IPR039537">
    <property type="entry name" value="Retrotran_Ty1/copia-like"/>
</dbReference>
<dbReference type="Gene3D" id="3.30.420.10">
    <property type="entry name" value="Ribonuclease H-like superfamily/Ribonuclease H"/>
    <property type="match status" value="1"/>
</dbReference>
<dbReference type="GO" id="GO:0015074">
    <property type="term" value="P:DNA integration"/>
    <property type="evidence" value="ECO:0007669"/>
    <property type="project" value="UniProtKB-KW"/>
</dbReference>
<dbReference type="InterPro" id="IPR012337">
    <property type="entry name" value="RNaseH-like_sf"/>
</dbReference>
<dbReference type="GO" id="GO:0004519">
    <property type="term" value="F:endonuclease activity"/>
    <property type="evidence" value="ECO:0007669"/>
    <property type="project" value="UniProtKB-KW"/>
</dbReference>
<keyword evidence="6" id="KW-0229">DNA integration</keyword>
<name>A0A8T0ERI0_ARGBR</name>
<dbReference type="InterPro" id="IPR001584">
    <property type="entry name" value="Integrase_cat-core"/>
</dbReference>
<evidence type="ECO:0000256" key="4">
    <source>
        <dbReference type="ARBA" id="ARBA00022801"/>
    </source>
</evidence>
<dbReference type="Pfam" id="PF07727">
    <property type="entry name" value="RVT_2"/>
    <property type="match status" value="1"/>
</dbReference>
<dbReference type="Proteomes" id="UP000807504">
    <property type="component" value="Unassembled WGS sequence"/>
</dbReference>
<keyword evidence="10" id="KW-0511">Multifunctional enzyme</keyword>
<organism evidence="12 13">
    <name type="scientific">Argiope bruennichi</name>
    <name type="common">Wasp spider</name>
    <name type="synonym">Aranea bruennichi</name>
    <dbReference type="NCBI Taxonomy" id="94029"/>
    <lineage>
        <taxon>Eukaryota</taxon>
        <taxon>Metazoa</taxon>
        <taxon>Ecdysozoa</taxon>
        <taxon>Arthropoda</taxon>
        <taxon>Chelicerata</taxon>
        <taxon>Arachnida</taxon>
        <taxon>Araneae</taxon>
        <taxon>Araneomorphae</taxon>
        <taxon>Entelegynae</taxon>
        <taxon>Araneoidea</taxon>
        <taxon>Araneidae</taxon>
        <taxon>Argiope</taxon>
    </lineage>
</organism>
<keyword evidence="8" id="KW-0548">Nucleotidyltransferase</keyword>
<keyword evidence="7" id="KW-0695">RNA-directed DNA polymerase</keyword>
<evidence type="ECO:0000256" key="1">
    <source>
        <dbReference type="ARBA" id="ARBA00022722"/>
    </source>
</evidence>
<dbReference type="GO" id="GO:0016787">
    <property type="term" value="F:hydrolase activity"/>
    <property type="evidence" value="ECO:0007669"/>
    <property type="project" value="UniProtKB-KW"/>
</dbReference>
<dbReference type="InterPro" id="IPR036397">
    <property type="entry name" value="RNaseH_sf"/>
</dbReference>
<dbReference type="SUPFAM" id="SSF53098">
    <property type="entry name" value="Ribonuclease H-like"/>
    <property type="match status" value="1"/>
</dbReference>
<dbReference type="EMBL" id="JABXBU010002227">
    <property type="protein sequence ID" value="KAF8774799.1"/>
    <property type="molecule type" value="Genomic_DNA"/>
</dbReference>
<keyword evidence="8" id="KW-0239">DNA-directed DNA polymerase</keyword>
<evidence type="ECO:0000313" key="13">
    <source>
        <dbReference type="Proteomes" id="UP000807504"/>
    </source>
</evidence>
<feature type="domain" description="Integrase catalytic" evidence="11">
    <location>
        <begin position="147"/>
        <end position="314"/>
    </location>
</feature>
<keyword evidence="5" id="KW-0460">Magnesium</keyword>
<dbReference type="GO" id="GO:0003676">
    <property type="term" value="F:nucleic acid binding"/>
    <property type="evidence" value="ECO:0007669"/>
    <property type="project" value="InterPro"/>
</dbReference>
<keyword evidence="3" id="KW-0255">Endonuclease</keyword>
<dbReference type="InterPro" id="IPR043502">
    <property type="entry name" value="DNA/RNA_pol_sf"/>
</dbReference>
<dbReference type="InterPro" id="IPR057670">
    <property type="entry name" value="SH3_retrovirus"/>
</dbReference>
<keyword evidence="4" id="KW-0378">Hydrolase</keyword>
<dbReference type="InterPro" id="IPR013103">
    <property type="entry name" value="RVT_2"/>
</dbReference>
<keyword evidence="2" id="KW-0479">Metal-binding</keyword>
<evidence type="ECO:0000256" key="6">
    <source>
        <dbReference type="ARBA" id="ARBA00022908"/>
    </source>
</evidence>
<evidence type="ECO:0000256" key="5">
    <source>
        <dbReference type="ARBA" id="ARBA00022842"/>
    </source>
</evidence>
<dbReference type="GO" id="GO:0006310">
    <property type="term" value="P:DNA recombination"/>
    <property type="evidence" value="ECO:0007669"/>
    <property type="project" value="UniProtKB-KW"/>
</dbReference>
<evidence type="ECO:0000256" key="3">
    <source>
        <dbReference type="ARBA" id="ARBA00022759"/>
    </source>
</evidence>
<dbReference type="SUPFAM" id="SSF56672">
    <property type="entry name" value="DNA/RNA polymerases"/>
    <property type="match status" value="1"/>
</dbReference>
<dbReference type="PANTHER" id="PTHR42648:SF11">
    <property type="entry name" value="TRANSPOSON TY4-P GAG-POL POLYPROTEIN"/>
    <property type="match status" value="1"/>
</dbReference>
<dbReference type="Pfam" id="PF13976">
    <property type="entry name" value="gag_pre-integrs"/>
    <property type="match status" value="1"/>
</dbReference>
<gene>
    <name evidence="12" type="ORF">HNY73_017312</name>
</gene>
<evidence type="ECO:0000256" key="2">
    <source>
        <dbReference type="ARBA" id="ARBA00022723"/>
    </source>
</evidence>
<sequence>MHMDLAEYTIEVCIQGKWYDAHMEMSGNVPDVKRHLFSVQQATKHGVEVKMTKRYAEFFRNEELVAVGSWRDGTYIMSMRVVIPASPAEISIATETESLQLWHERLGHQNKRHVRKLLTDMGISVSHAATSEFCDGCALGKAHRKPFKSRPYRAMSIGEIINADVNGPMSVDSFSGARYYVCFKDDYSKYRRIFFLKKKSDVSCCLRTFLNEATNLGHVVKSFRCDGGGEFDCGEVQKILAEKGIALTLSVPYTPEQNGAAERENQTIVELARSMLATSALPRSLWDTAVYLLNHTGLSPDDSKSPHELWTGEPKTKLDHLKVFGTECYAHVPKIFRSKFEDKSVHGHFVGYVNKKDGYKIYLPSRKKIIKSRDVDFKPERLYTTPVTVEVEEDLNERYEETRSKEPLSSSESDLWLEAMKEEIKAFHENETWELVERPKGSKVINCRWVLRKKFNSDGTVERHKARLVAKGYAQKAGFDYDETFSPVARYDTVRAVLAVAAKENLYLQQSDVKTAFLYGTLKEEVFMTQPEGFNDNSGRVCKLHKSLYGLKQAPRCWNRCFVNFMKDQELKVSTADPCLFIRHKNDKKLLVVIYVDDGLAAGTDKVEVEEFMSQLGHSFQITRGSLNQFLDMNITRLNDGSIFVNQCAYLKKVLSKFHMDSANSVSTPSDKSFVFDDTENKLIGKEVPYRQAVGSLMYLATATRPDLAYAISIVSENLENPRTSDWCAVKRIFKYLRGTVDFGLLYQAKCHPNNLEVYSDADYAEAEYVAASESAKELIWLKHLLSDITNLEIPSLLVDNASAVKLAKNPEYHKRSKHIDVRYHFVREKFIDGELFIKHVPGEMQLADIMTKPLPSVRFKELRTLLGLLSFNSLVNEC</sequence>
<dbReference type="GO" id="GO:0003964">
    <property type="term" value="F:RNA-directed DNA polymerase activity"/>
    <property type="evidence" value="ECO:0007669"/>
    <property type="project" value="UniProtKB-KW"/>
</dbReference>
<dbReference type="GO" id="GO:0003887">
    <property type="term" value="F:DNA-directed DNA polymerase activity"/>
    <property type="evidence" value="ECO:0007669"/>
    <property type="project" value="UniProtKB-KW"/>
</dbReference>
<dbReference type="Pfam" id="PF25597">
    <property type="entry name" value="SH3_retrovirus"/>
    <property type="match status" value="1"/>
</dbReference>
<dbReference type="InterPro" id="IPR025724">
    <property type="entry name" value="GAG-pre-integrase_dom"/>
</dbReference>
<dbReference type="GO" id="GO:0046872">
    <property type="term" value="F:metal ion binding"/>
    <property type="evidence" value="ECO:0007669"/>
    <property type="project" value="UniProtKB-KW"/>
</dbReference>
<evidence type="ECO:0000256" key="7">
    <source>
        <dbReference type="ARBA" id="ARBA00022918"/>
    </source>
</evidence>
<dbReference type="GO" id="GO:0042575">
    <property type="term" value="C:DNA polymerase complex"/>
    <property type="evidence" value="ECO:0007669"/>
    <property type="project" value="UniProtKB-ARBA"/>
</dbReference>
<evidence type="ECO:0000256" key="8">
    <source>
        <dbReference type="ARBA" id="ARBA00022932"/>
    </source>
</evidence>
<dbReference type="CDD" id="cd09272">
    <property type="entry name" value="RNase_HI_RT_Ty1"/>
    <property type="match status" value="1"/>
</dbReference>
<evidence type="ECO:0000256" key="10">
    <source>
        <dbReference type="ARBA" id="ARBA00023268"/>
    </source>
</evidence>
<protein>
    <submittedName>
        <fullName evidence="12">Copia protein like</fullName>
    </submittedName>
</protein>
<keyword evidence="1" id="KW-0540">Nuclease</keyword>
<reference evidence="12" key="1">
    <citation type="journal article" date="2020" name="bioRxiv">
        <title>Chromosome-level reference genome of the European wasp spider Argiope bruennichi: a resource for studies on range expansion and evolutionary adaptation.</title>
        <authorList>
            <person name="Sheffer M.M."/>
            <person name="Hoppe A."/>
            <person name="Krehenwinkel H."/>
            <person name="Uhl G."/>
            <person name="Kuss A.W."/>
            <person name="Jensen L."/>
            <person name="Jensen C."/>
            <person name="Gillespie R.G."/>
            <person name="Hoff K.J."/>
            <person name="Prost S."/>
        </authorList>
    </citation>
    <scope>NUCLEOTIDE SEQUENCE</scope>
</reference>
<proteinExistence type="predicted"/>
<dbReference type="AlphaFoldDB" id="A0A8T0ERI0"/>
<comment type="caution">
    <text evidence="12">The sequence shown here is derived from an EMBL/GenBank/DDBJ whole genome shotgun (WGS) entry which is preliminary data.</text>
</comment>
<dbReference type="PROSITE" id="PS50994">
    <property type="entry name" value="INTEGRASE"/>
    <property type="match status" value="1"/>
</dbReference>
<evidence type="ECO:0000259" key="11">
    <source>
        <dbReference type="PROSITE" id="PS50994"/>
    </source>
</evidence>
<keyword evidence="9" id="KW-0233">DNA recombination</keyword>
<keyword evidence="13" id="KW-1185">Reference proteome</keyword>
<evidence type="ECO:0000256" key="9">
    <source>
        <dbReference type="ARBA" id="ARBA00023172"/>
    </source>
</evidence>
<evidence type="ECO:0000313" key="12">
    <source>
        <dbReference type="EMBL" id="KAF8774799.1"/>
    </source>
</evidence>
<dbReference type="PANTHER" id="PTHR42648">
    <property type="entry name" value="TRANSPOSASE, PUTATIVE-RELATED"/>
    <property type="match status" value="1"/>
</dbReference>
<reference evidence="12" key="2">
    <citation type="submission" date="2020-06" db="EMBL/GenBank/DDBJ databases">
        <authorList>
            <person name="Sheffer M."/>
        </authorList>
    </citation>
    <scope>NUCLEOTIDE SEQUENCE</scope>
</reference>